<dbReference type="InterPro" id="IPR050256">
    <property type="entry name" value="Glycosyltransferase_2"/>
</dbReference>
<dbReference type="InterPro" id="IPR001173">
    <property type="entry name" value="Glyco_trans_2-like"/>
</dbReference>
<dbReference type="PANTHER" id="PTHR48090:SF7">
    <property type="entry name" value="RFBJ PROTEIN"/>
    <property type="match status" value="1"/>
</dbReference>
<dbReference type="InterPro" id="IPR029044">
    <property type="entry name" value="Nucleotide-diphossugar_trans"/>
</dbReference>
<organism evidence="3 4">
    <name type="scientific">Lapillicoccus jejuensis</name>
    <dbReference type="NCBI Taxonomy" id="402171"/>
    <lineage>
        <taxon>Bacteria</taxon>
        <taxon>Bacillati</taxon>
        <taxon>Actinomycetota</taxon>
        <taxon>Actinomycetes</taxon>
        <taxon>Micrococcales</taxon>
        <taxon>Intrasporangiaceae</taxon>
        <taxon>Lapillicoccus</taxon>
    </lineage>
</organism>
<dbReference type="OrthoDB" id="2369748at2"/>
<dbReference type="PANTHER" id="PTHR48090">
    <property type="entry name" value="UNDECAPRENYL-PHOSPHATE 4-DEOXY-4-FORMAMIDO-L-ARABINOSE TRANSFERASE-RELATED"/>
    <property type="match status" value="1"/>
</dbReference>
<evidence type="ECO:0000313" key="4">
    <source>
        <dbReference type="Proteomes" id="UP000317893"/>
    </source>
</evidence>
<evidence type="ECO:0000313" key="3">
    <source>
        <dbReference type="EMBL" id="TQJ08184.1"/>
    </source>
</evidence>
<dbReference type="AlphaFoldDB" id="A0A542DZ27"/>
<dbReference type="Proteomes" id="UP000317893">
    <property type="component" value="Unassembled WGS sequence"/>
</dbReference>
<protein>
    <submittedName>
        <fullName evidence="3">Glycosyl transferase family 2</fullName>
    </submittedName>
</protein>
<evidence type="ECO:0000259" key="2">
    <source>
        <dbReference type="Pfam" id="PF00535"/>
    </source>
</evidence>
<accession>A0A542DZ27</accession>
<proteinExistence type="inferred from homology"/>
<dbReference type="SUPFAM" id="SSF53448">
    <property type="entry name" value="Nucleotide-diphospho-sugar transferases"/>
    <property type="match status" value="1"/>
</dbReference>
<comment type="caution">
    <text evidence="3">The sequence shown here is derived from an EMBL/GenBank/DDBJ whole genome shotgun (WGS) entry which is preliminary data.</text>
</comment>
<gene>
    <name evidence="3" type="ORF">FB458_1268</name>
</gene>
<name>A0A542DZ27_9MICO</name>
<dbReference type="Gene3D" id="3.90.550.10">
    <property type="entry name" value="Spore Coat Polysaccharide Biosynthesis Protein SpsA, Chain A"/>
    <property type="match status" value="1"/>
</dbReference>
<keyword evidence="3" id="KW-0808">Transferase</keyword>
<evidence type="ECO:0000256" key="1">
    <source>
        <dbReference type="ARBA" id="ARBA00006739"/>
    </source>
</evidence>
<comment type="similarity">
    <text evidence="1">Belongs to the glycosyltransferase 2 family.</text>
</comment>
<keyword evidence="4" id="KW-1185">Reference proteome</keyword>
<dbReference type="Pfam" id="PF00535">
    <property type="entry name" value="Glycos_transf_2"/>
    <property type="match status" value="1"/>
</dbReference>
<dbReference type="CDD" id="cd04179">
    <property type="entry name" value="DPM_DPG-synthase_like"/>
    <property type="match status" value="1"/>
</dbReference>
<sequence length="262" mass="27826">MPTTLSIVMPVYNEAATILRALDRVLAVDFPCPTELVVVDDGSSDATWALLERVTDSRVRLVRHAANRGKGAAVLTGVDHASGSHLVILDADLEYSPADIPALVQPVLDGVADHVFGVRVFGLNTRYPSFRFAVGGRATTLAANVLYDSCLTDMHTCLKLVPTSHVRSLGLGESGFGLDTELTARLLRAGVRPFEVPVSYNGRTAADGKKITWRDGVRCLAVLGRVRAAAPAALAPVHRPVRVVTGYDAPVAALGRGTRLAV</sequence>
<reference evidence="3 4" key="1">
    <citation type="submission" date="2019-06" db="EMBL/GenBank/DDBJ databases">
        <title>Sequencing the genomes of 1000 actinobacteria strains.</title>
        <authorList>
            <person name="Klenk H.-P."/>
        </authorList>
    </citation>
    <scope>NUCLEOTIDE SEQUENCE [LARGE SCALE GENOMIC DNA]</scope>
    <source>
        <strain evidence="3 4">DSM 18607</strain>
    </source>
</reference>
<dbReference type="EMBL" id="VFMN01000001">
    <property type="protein sequence ID" value="TQJ08184.1"/>
    <property type="molecule type" value="Genomic_DNA"/>
</dbReference>
<dbReference type="GO" id="GO:0016740">
    <property type="term" value="F:transferase activity"/>
    <property type="evidence" value="ECO:0007669"/>
    <property type="project" value="UniProtKB-KW"/>
</dbReference>
<feature type="domain" description="Glycosyltransferase 2-like" evidence="2">
    <location>
        <begin position="6"/>
        <end position="122"/>
    </location>
</feature>
<dbReference type="RefSeq" id="WP_141847719.1">
    <property type="nucleotide sequence ID" value="NZ_BAAAPR010000002.1"/>
</dbReference>